<name>A0ABS9WJ24_9ACTN</name>
<accession>A0ABS9WJ24</accession>
<keyword evidence="1" id="KW-0472">Membrane</keyword>
<gene>
    <name evidence="2" type="ORF">LPT13_07835</name>
</gene>
<evidence type="ECO:0008006" key="4">
    <source>
        <dbReference type="Google" id="ProtNLM"/>
    </source>
</evidence>
<keyword evidence="1" id="KW-1133">Transmembrane helix</keyword>
<dbReference type="EMBL" id="JAJMLW010000002">
    <property type="protein sequence ID" value="MCI2242257.1"/>
    <property type="molecule type" value="Genomic_DNA"/>
</dbReference>
<organism evidence="2 3">
    <name type="scientific">Adlercreutzia faecimuris</name>
    <dbReference type="NCBI Taxonomy" id="2897341"/>
    <lineage>
        <taxon>Bacteria</taxon>
        <taxon>Bacillati</taxon>
        <taxon>Actinomycetota</taxon>
        <taxon>Coriobacteriia</taxon>
        <taxon>Eggerthellales</taxon>
        <taxon>Eggerthellaceae</taxon>
        <taxon>Adlercreutzia</taxon>
    </lineage>
</organism>
<evidence type="ECO:0000256" key="1">
    <source>
        <dbReference type="SAM" id="Phobius"/>
    </source>
</evidence>
<dbReference type="RefSeq" id="WP_242165301.1">
    <property type="nucleotide sequence ID" value="NZ_JAJMLW010000002.1"/>
</dbReference>
<sequence length="273" mass="32067">MIVKYEWKTYEMTFGKAICFQFQKLWFPSRRFLRAVKRCVMYLKDWLPVLAVFTPIAIGALFVLWKADLISHSSAIVELVLLFLGSFMLLAIREIREKEIKRHQSLLRQWEICSELRGRFGRDFEIIGSPFKAQFTKWESMANLNALNEALSTVRAPASITEKEINCIKDAIDDLKHSIQLIKDERRQIGFVDCFIASGDSYFLSNAESEALELLNNLSARNYEKAAQSLREMSSSCFWILKDFRTPWKYRMDIARRELMEKYLMQHGVEYQI</sequence>
<feature type="transmembrane region" description="Helical" evidence="1">
    <location>
        <begin position="46"/>
        <end position="65"/>
    </location>
</feature>
<keyword evidence="3" id="KW-1185">Reference proteome</keyword>
<reference evidence="2" key="1">
    <citation type="submission" date="2021-11" db="EMBL/GenBank/DDBJ databases">
        <title>A Novel Adlercreutzia Species, isolated from a Allomyrina dichotoma larva feces.</title>
        <authorList>
            <person name="Suh M.K."/>
        </authorList>
    </citation>
    <scope>NUCLEOTIDE SEQUENCE</scope>
    <source>
        <strain evidence="2">JBNU-10</strain>
    </source>
</reference>
<evidence type="ECO:0000313" key="3">
    <source>
        <dbReference type="Proteomes" id="UP001430755"/>
    </source>
</evidence>
<evidence type="ECO:0000313" key="2">
    <source>
        <dbReference type="EMBL" id="MCI2242257.1"/>
    </source>
</evidence>
<protein>
    <recommendedName>
        <fullName evidence="4">DUF4231 domain-containing protein</fullName>
    </recommendedName>
</protein>
<dbReference type="Proteomes" id="UP001430755">
    <property type="component" value="Unassembled WGS sequence"/>
</dbReference>
<keyword evidence="1" id="KW-0812">Transmembrane</keyword>
<proteinExistence type="predicted"/>
<feature type="transmembrane region" description="Helical" evidence="1">
    <location>
        <begin position="71"/>
        <end position="92"/>
    </location>
</feature>
<comment type="caution">
    <text evidence="2">The sequence shown here is derived from an EMBL/GenBank/DDBJ whole genome shotgun (WGS) entry which is preliminary data.</text>
</comment>